<sequence>MYAIIRPFLQLTLLQIGPQDLPASSTLAGIIGLLYLLVGSLLGTPFYGFQSAMIQSFAELVLLAVVVHLALHLVGHPGRFLQTYSGLLGVGVVLGVVMLPLTHSLAGGLEQGGQTPPLISLAYLLMLGWLLAAYGNIIRHALALRRLSFGFGLALLYLILSAGLIELVVGAWLRS</sequence>
<dbReference type="KEGG" id="tgr:Tgr7_2448"/>
<keyword evidence="1" id="KW-0472">Membrane</keyword>
<dbReference type="EMBL" id="CP001339">
    <property type="protein sequence ID" value="ACL73526.1"/>
    <property type="molecule type" value="Genomic_DNA"/>
</dbReference>
<organism evidence="2 3">
    <name type="scientific">Thioalkalivibrio sulfidiphilus (strain HL-EbGR7)</name>
    <dbReference type="NCBI Taxonomy" id="396588"/>
    <lineage>
        <taxon>Bacteria</taxon>
        <taxon>Pseudomonadati</taxon>
        <taxon>Pseudomonadota</taxon>
        <taxon>Gammaproteobacteria</taxon>
        <taxon>Chromatiales</taxon>
        <taxon>Ectothiorhodospiraceae</taxon>
        <taxon>Thioalkalivibrio</taxon>
    </lineage>
</organism>
<feature type="transmembrane region" description="Helical" evidence="1">
    <location>
        <begin position="118"/>
        <end position="137"/>
    </location>
</feature>
<feature type="transmembrane region" description="Helical" evidence="1">
    <location>
        <begin position="86"/>
        <end position="106"/>
    </location>
</feature>
<keyword evidence="1" id="KW-1133">Transmembrane helix</keyword>
<dbReference type="RefSeq" id="WP_012639001.1">
    <property type="nucleotide sequence ID" value="NC_011901.1"/>
</dbReference>
<dbReference type="HOGENOM" id="CLU_128121_0_0_6"/>
<evidence type="ECO:0000313" key="3">
    <source>
        <dbReference type="Proteomes" id="UP000002383"/>
    </source>
</evidence>
<keyword evidence="3" id="KW-1185">Reference proteome</keyword>
<protein>
    <recommendedName>
        <fullName evidence="4">Yip1 domain-containing protein</fullName>
    </recommendedName>
</protein>
<accession>B8GLH1</accession>
<gene>
    <name evidence="2" type="ordered locus">Tgr7_2448</name>
</gene>
<feature type="transmembrane region" description="Helical" evidence="1">
    <location>
        <begin position="54"/>
        <end position="74"/>
    </location>
</feature>
<proteinExistence type="predicted"/>
<keyword evidence="1" id="KW-0812">Transmembrane</keyword>
<evidence type="ECO:0000256" key="1">
    <source>
        <dbReference type="SAM" id="Phobius"/>
    </source>
</evidence>
<evidence type="ECO:0000313" key="2">
    <source>
        <dbReference type="EMBL" id="ACL73526.1"/>
    </source>
</evidence>
<reference evidence="2 3" key="1">
    <citation type="journal article" date="2011" name="Stand. Genomic Sci.">
        <title>Complete genome sequence of 'Thioalkalivibrio sulfidophilus' HL-EbGr7.</title>
        <authorList>
            <person name="Muyzer G."/>
            <person name="Sorokin D.Y."/>
            <person name="Mavromatis K."/>
            <person name="Lapidus A."/>
            <person name="Clum A."/>
            <person name="Ivanova N."/>
            <person name="Pati A."/>
            <person name="d'Haeseleer P."/>
            <person name="Woyke T."/>
            <person name="Kyrpides N.C."/>
        </authorList>
    </citation>
    <scope>NUCLEOTIDE SEQUENCE [LARGE SCALE GENOMIC DNA]</scope>
    <source>
        <strain evidence="2 3">HL-EbGR7</strain>
    </source>
</reference>
<feature type="transmembrane region" description="Helical" evidence="1">
    <location>
        <begin position="21"/>
        <end position="42"/>
    </location>
</feature>
<evidence type="ECO:0008006" key="4">
    <source>
        <dbReference type="Google" id="ProtNLM"/>
    </source>
</evidence>
<name>B8GLH1_THISH</name>
<dbReference type="Proteomes" id="UP000002383">
    <property type="component" value="Chromosome"/>
</dbReference>
<feature type="transmembrane region" description="Helical" evidence="1">
    <location>
        <begin position="149"/>
        <end position="173"/>
    </location>
</feature>
<dbReference type="STRING" id="396588.Tgr7_2448"/>
<dbReference type="AlphaFoldDB" id="B8GLH1"/>